<dbReference type="EMBL" id="JANPWZ010000788">
    <property type="protein sequence ID" value="KAJ3572163.1"/>
    <property type="molecule type" value="Genomic_DNA"/>
</dbReference>
<dbReference type="NCBIfam" id="NF047352">
    <property type="entry name" value="P_loop_sacsin"/>
    <property type="match status" value="1"/>
</dbReference>
<dbReference type="Proteomes" id="UP001148614">
    <property type="component" value="Unassembled WGS sequence"/>
</dbReference>
<accession>A0A9W8NEP5</accession>
<evidence type="ECO:0000256" key="1">
    <source>
        <dbReference type="SAM" id="MobiDB-lite"/>
    </source>
</evidence>
<evidence type="ECO:0000313" key="2">
    <source>
        <dbReference type="EMBL" id="KAJ3572163.1"/>
    </source>
</evidence>
<dbReference type="InterPro" id="IPR052957">
    <property type="entry name" value="Auxin_embryo_med"/>
</dbReference>
<feature type="compositionally biased region" description="Basic and acidic residues" evidence="1">
    <location>
        <begin position="1391"/>
        <end position="1400"/>
    </location>
</feature>
<dbReference type="PANTHER" id="PTHR32387">
    <property type="entry name" value="WU:FJ29H11"/>
    <property type="match status" value="1"/>
</dbReference>
<sequence>MAALVAAPYFISAAEARRLVDEIKEDKGFLTEEDLDKIGPPDSEIRRKVENAMVRKDTMIGESVLTLAKNLYTSSARFVFELLQNADDNNFSRAAARSEDPYVSFQIFPDRVILECNEDGFTPENLRAICAIGASSKVGAQAYIGEKGIGFKSVFKAAWRVHIQSNAFSFTFTHRIGDPGIGMISPVWCEPHEIPGNSFTRITLFLHQYSNPVMQNQRYNEILNQFNELQGTLLLFLRKIRKVKITFYNEAGILTSEIQHSLRKGERVSIRKTSRIGTGPEIIEKKWYYVFRETMYNVPESENRSYANGQRRADVEAEVILAFPVTEDSIPIVEDQDVFAFLPLRPMGFKFLMHTDFVTEASRQSIVTNSQRNQFLRIGITKCFITAIQQFCRHSTLQFQWMRWLPRRGAYPWDFFWNGLLDQIDRLIVLSNILRCDTDGRLERIGSLRTLSSNYLTQTGEPLFGDLNPAIYVSLKYHERDLALLRPYGLRSLSLGDLIHLLSYDLKKTGNSCRFRSKVQNEEWHSRVSRLITSCVRNGTALERQEIRSMRIVSLTTGEWMSALEGTLYYPHCEGAVLIPSGLKLNLVDQAATTNRDRRELFDVLGVSTAPVGVVQNEIFSRSITEGRPMPIPLEMSVSYLVFLYLTHVEDSSHTVPGRFSAYPIYDQLMKLKSPHYLLLYMRSSNEYEPSRLLDGGNYGGWFINNAYFENHPPTPPGKTLSWGDWICQYLRVRRCLRLTDRNRRQLSVEFQYVINKHPEKVVGTLRRSWAIETAVISDNQVLIDKIRSLKVPSEDGKKFPLGCMYLPLPELKASFSRYAEDETFPFIRLPEPVTLGTYHEKWGFLVDVFGVRYSEDFRFYLRLLEVLSEGEDLGRCTIERARGFLDLYQRIHGSTQTSNDRLEAWSIVRQQSINNKLVYIPSVRHENLILREMVSPKNCVWAGDINMSTVHPLESIYHSRLNLSSDELDSLKPYFKTVLQVPDCNWKHYIEELRQLKRHDAIDFDWVNTLYSSIGRRPFETEALIYVPNNTATCWYNVSQCIWSTATQIQGRAPVNELYPDLERFLTDFLGVARLTLQMAYDELKLKGNSEPAPAVQEVKDAIFAFNSLLQSASASPNALDPDVLFESRIFPTRHPHGPIELKAATTDFAIVDRELYYKVFAPQVKLLDFTLEEIRRLEPFISWLGIDDRYLSVVVKEISTVEVTGQRSRPLQSPRRSLAGKARSLVRVATHYNSPRVESPLGVSELLRTLSTTRVYETDRITSELHLSQDGRDFKFIKDTSELHIREDRGGVLEIYVPRDKDRQELCYLASLPPRLLNWLMMEPASYINPPNSYIGALDVVNSILNAPARSVGWILTNRGIVDVKFGEDADNTGHDHDNNPDSESVTLDGRESENPEHDELDESEESRELENLREAEGRREGEPRGGEPEQRRIESGIINARQAVISMISAASQRVYSNPQRSQERIHDPDPEQVIAATIQNTNAIQGNYLRLLQHVISRARTATFPHQGPFDMSGLVNALPADEEVDDVDGEMGRRFHSRVPLERDMKIGAAGELFVFEMLSHLNPALPNFTRTNWRSTIRKFVTAHPDYADMAPWTGRETADIVYPDASGNFTSLLLDSGYFNRDNNAGAWRAARPTYLIEVKTSTQSANAPFFMSRRQFQRMREYTNPAAALSNSQHATIYVIFRVFNVDKDSIGGRVYLDPEQLRRDGALVFTEQD</sequence>
<keyword evidence="3" id="KW-1185">Reference proteome</keyword>
<name>A0A9W8NEP5_9PEZI</name>
<evidence type="ECO:0000313" key="3">
    <source>
        <dbReference type="Proteomes" id="UP001148614"/>
    </source>
</evidence>
<dbReference type="VEuPathDB" id="FungiDB:F4678DRAFT_468441"/>
<feature type="compositionally biased region" description="Basic and acidic residues" evidence="1">
    <location>
        <begin position="1372"/>
        <end position="1382"/>
    </location>
</feature>
<dbReference type="Gene3D" id="3.30.565.10">
    <property type="entry name" value="Histidine kinase-like ATPase, C-terminal domain"/>
    <property type="match status" value="1"/>
</dbReference>
<dbReference type="PANTHER" id="PTHR32387:SF0">
    <property type="entry name" value="PROTEIN NO VEIN"/>
    <property type="match status" value="1"/>
</dbReference>
<organism evidence="2 3">
    <name type="scientific">Xylaria arbuscula</name>
    <dbReference type="NCBI Taxonomy" id="114810"/>
    <lineage>
        <taxon>Eukaryota</taxon>
        <taxon>Fungi</taxon>
        <taxon>Dikarya</taxon>
        <taxon>Ascomycota</taxon>
        <taxon>Pezizomycotina</taxon>
        <taxon>Sordariomycetes</taxon>
        <taxon>Xylariomycetidae</taxon>
        <taxon>Xylariales</taxon>
        <taxon>Xylariaceae</taxon>
        <taxon>Xylaria</taxon>
    </lineage>
</organism>
<evidence type="ECO:0008006" key="4">
    <source>
        <dbReference type="Google" id="ProtNLM"/>
    </source>
</evidence>
<gene>
    <name evidence="2" type="ORF">NPX13_g5141</name>
</gene>
<feature type="region of interest" description="Disordered" evidence="1">
    <location>
        <begin position="1372"/>
        <end position="1437"/>
    </location>
</feature>
<comment type="caution">
    <text evidence="2">The sequence shown here is derived from an EMBL/GenBank/DDBJ whole genome shotgun (WGS) entry which is preliminary data.</text>
</comment>
<dbReference type="InterPro" id="IPR036890">
    <property type="entry name" value="HATPase_C_sf"/>
</dbReference>
<dbReference type="SUPFAM" id="SSF55874">
    <property type="entry name" value="ATPase domain of HSP90 chaperone/DNA topoisomerase II/histidine kinase"/>
    <property type="match status" value="1"/>
</dbReference>
<proteinExistence type="predicted"/>
<protein>
    <recommendedName>
        <fullName evidence="4">Protein NO VEIN C-terminal domain-containing protein</fullName>
    </recommendedName>
</protein>
<feature type="compositionally biased region" description="Basic and acidic residues" evidence="1">
    <location>
        <begin position="1409"/>
        <end position="1437"/>
    </location>
</feature>
<reference evidence="2" key="1">
    <citation type="submission" date="2022-07" db="EMBL/GenBank/DDBJ databases">
        <title>Genome Sequence of Xylaria arbuscula.</title>
        <authorList>
            <person name="Buettner E."/>
        </authorList>
    </citation>
    <scope>NUCLEOTIDE SEQUENCE</scope>
    <source>
        <strain evidence="2">VT107</strain>
    </source>
</reference>